<dbReference type="GO" id="GO:0005737">
    <property type="term" value="C:cytoplasm"/>
    <property type="evidence" value="ECO:0007669"/>
    <property type="project" value="TreeGrafter"/>
</dbReference>
<dbReference type="GO" id="GO:0005634">
    <property type="term" value="C:nucleus"/>
    <property type="evidence" value="ECO:0007669"/>
    <property type="project" value="UniProtKB-SubCell"/>
</dbReference>
<dbReference type="Gene3D" id="3.40.50.12760">
    <property type="match status" value="1"/>
</dbReference>
<organism evidence="5 6">
    <name type="scientific">Daphnia sinensis</name>
    <dbReference type="NCBI Taxonomy" id="1820382"/>
    <lineage>
        <taxon>Eukaryota</taxon>
        <taxon>Metazoa</taxon>
        <taxon>Ecdysozoa</taxon>
        <taxon>Arthropoda</taxon>
        <taxon>Crustacea</taxon>
        <taxon>Branchiopoda</taxon>
        <taxon>Diplostraca</taxon>
        <taxon>Cladocera</taxon>
        <taxon>Anomopoda</taxon>
        <taxon>Daphniidae</taxon>
        <taxon>Daphnia</taxon>
        <taxon>Daphnia similis group</taxon>
    </lineage>
</organism>
<dbReference type="PROSITE" id="PS50174">
    <property type="entry name" value="G_PATCH"/>
    <property type="match status" value="1"/>
</dbReference>
<dbReference type="SUPFAM" id="SSF53335">
    <property type="entry name" value="S-adenosyl-L-methionine-dependent methyltransferases"/>
    <property type="match status" value="1"/>
</dbReference>
<protein>
    <recommendedName>
        <fullName evidence="1">Cap-specific mRNA (nucleoside-2'-O-)-methyltransferase 1</fullName>
        <ecNumber evidence="1">2.1.1.57</ecNumber>
    </recommendedName>
    <alternativeName>
        <fullName evidence="1">Cap1 2'O-ribose methyltransferase 1</fullName>
    </alternativeName>
</protein>
<dbReference type="EMBL" id="WJBH02000010">
    <property type="protein sequence ID" value="KAI9552302.1"/>
    <property type="molecule type" value="Genomic_DNA"/>
</dbReference>
<evidence type="ECO:0000256" key="2">
    <source>
        <dbReference type="SAM" id="MobiDB-lite"/>
    </source>
</evidence>
<dbReference type="InterPro" id="IPR000467">
    <property type="entry name" value="G_patch_dom"/>
</dbReference>
<feature type="compositionally biased region" description="Polar residues" evidence="2">
    <location>
        <begin position="34"/>
        <end position="73"/>
    </location>
</feature>
<dbReference type="Gene3D" id="3.30.470.30">
    <property type="entry name" value="DNA ligase/mRNA capping enzyme"/>
    <property type="match status" value="1"/>
</dbReference>
<keyword evidence="1" id="KW-0506">mRNA capping</keyword>
<name>A0AAD5PMP6_9CRUS</name>
<dbReference type="PANTHER" id="PTHR16121">
    <property type="entry name" value="CAP-SPECIFIC MRNA (NUCLEOSIDE-2'-O-)-METHYLTRANSFERASE 1-RELATED"/>
    <property type="match status" value="1"/>
</dbReference>
<keyword evidence="1" id="KW-0489">Methyltransferase</keyword>
<sequence length="863" mass="98206">MASRGKVSLSSDSSDSSSDEERFSHKSYKPPLKKQNTQYYNNVDNTSSKNDVNYSELSERSTVIVSPSKSNNDGGYAFNAASSSQDSESSEDEPAMPSVHREFIKPKSTTAPVINQKATAMMAKMGWSKGTGLGKKSQGMTQPIEVSKQRGRRGLGLQIIGLEAEDVEWDTSRETVEVEETVTWLPSDSAPAPTLSELKNWVIEGPKKLTIDDETTFCAANVLQQVLQCKSIFDSLEEEELRKARSRSNPFETIRGAFFLNRAAMKMANLDAVFDFMFTDPRNEDGTPFVAANELLYFADVCAGPGGFSEYVLWRKKWEAKGFGFTLKKSNDFKLEDFHAAPCECFEPHYGAGGVDGDGDVYIPKNISEFQRFVITQTGKGVHFMMADGGFSVEGQENLQEILSKRLYLCQFLVALSIVRPGGHFVCKLFDLFTPFSAGLVYLMHRSFKYISIHKPNTSRPANSERYIICKWKRHDTEDVETYLYEINRRLEQLSSTNTDVTDIVPLELLTCHEEFYNYLVESNNTLGMRQVINLAKIAAFCKDVTLREDRQAELRKQSLEFWRVPDKARMAPSRMSPAEKFKELLPNSSCVLDQKANPMDISVFRQAVKSVYDWRCVVIGSEKDNPMQTFYLGLGRNNVFRWDTAKSRWQKLIEHVELARDTLIYGELIQELRGEGRSQKRSLALHVIDAVFLGGVDVSQFHLKERSEKIRQYCKALSKASRTDLVIVRAKENFKLEDVDQIFHRLIPRIIKNSGCQERLVFCLEEDEQRAYLPSGLLLYKATRHPWMLALSKSSGRKYWYHVMTRASVYDCPTDSIANSIESHNNRIAWWWKNGLQGPQQSSFDQVTKDDFISMIHSMVGK</sequence>
<comment type="catalytic activity">
    <reaction evidence="1">
        <text>a 5'-end (N(7)-methyl 5'-triphosphoguanosine)-ribonucleoside in mRNA + S-adenosyl-L-methionine = a 5'-end (N(7)-methyl 5'-triphosphoguanosine)-(2'-O-methyl-ribonucleoside) in mRNA + S-adenosyl-L-homocysteine + H(+)</text>
        <dbReference type="Rhea" id="RHEA:67020"/>
        <dbReference type="Rhea" id="RHEA-COMP:17167"/>
        <dbReference type="Rhea" id="RHEA-COMP:17168"/>
        <dbReference type="ChEBI" id="CHEBI:15378"/>
        <dbReference type="ChEBI" id="CHEBI:57856"/>
        <dbReference type="ChEBI" id="CHEBI:59789"/>
        <dbReference type="ChEBI" id="CHEBI:156461"/>
        <dbReference type="ChEBI" id="CHEBI:167609"/>
        <dbReference type="EC" id="2.1.1.57"/>
    </reaction>
</comment>
<comment type="caution">
    <text evidence="5">The sequence shown here is derived from an EMBL/GenBank/DDBJ whole genome shotgun (WGS) entry which is preliminary data.</text>
</comment>
<feature type="domain" description="RrmJ-type SAM-dependent 2'-O-MTase" evidence="4">
    <location>
        <begin position="258"/>
        <end position="474"/>
    </location>
</feature>
<keyword evidence="6" id="KW-1185">Reference proteome</keyword>
<comment type="subcellular location">
    <subcellularLocation>
        <location evidence="1">Nucleus</location>
    </subcellularLocation>
</comment>
<evidence type="ECO:0000313" key="5">
    <source>
        <dbReference type="EMBL" id="KAI9552302.1"/>
    </source>
</evidence>
<dbReference type="PROSITE" id="PS51613">
    <property type="entry name" value="SAM_MT_RRMJ"/>
    <property type="match status" value="1"/>
</dbReference>
<keyword evidence="1" id="KW-0507">mRNA processing</keyword>
<evidence type="ECO:0000259" key="3">
    <source>
        <dbReference type="PROSITE" id="PS50174"/>
    </source>
</evidence>
<gene>
    <name evidence="5" type="ORF">GHT06_022666</name>
</gene>
<accession>A0AAD5PMP6</accession>
<dbReference type="PANTHER" id="PTHR16121:SF0">
    <property type="entry name" value="CAP-SPECIFIC MRNA (NUCLEOSIDE-2'-O-)-METHYLTRANSFERASE 1"/>
    <property type="match status" value="1"/>
</dbReference>
<dbReference type="EC" id="2.1.1.57" evidence="1"/>
<dbReference type="InterPro" id="IPR025816">
    <property type="entry name" value="RrmJ-type_MeTrfase"/>
</dbReference>
<reference evidence="5 6" key="1">
    <citation type="submission" date="2022-05" db="EMBL/GenBank/DDBJ databases">
        <title>A multi-omics perspective on studying reproductive biology in Daphnia sinensis.</title>
        <authorList>
            <person name="Jia J."/>
        </authorList>
    </citation>
    <scope>NUCLEOTIDE SEQUENCE [LARGE SCALE GENOMIC DNA]</scope>
    <source>
        <strain evidence="5 6">WSL</strain>
    </source>
</reference>
<dbReference type="GO" id="GO:0032259">
    <property type="term" value="P:methylation"/>
    <property type="evidence" value="ECO:0007669"/>
    <property type="project" value="UniProtKB-KW"/>
</dbReference>
<keyword evidence="1" id="KW-0539">Nucleus</keyword>
<dbReference type="Proteomes" id="UP000820818">
    <property type="component" value="Linkage Group LG10"/>
</dbReference>
<dbReference type="Pfam" id="PF01585">
    <property type="entry name" value="G-patch"/>
    <property type="match status" value="1"/>
</dbReference>
<keyword evidence="1" id="KW-0808">Transferase</keyword>
<keyword evidence="1" id="KW-0949">S-adenosyl-L-methionine</keyword>
<dbReference type="GO" id="GO:0004483">
    <property type="term" value="F:methyltransferase cap1 activity"/>
    <property type="evidence" value="ECO:0007669"/>
    <property type="project" value="UniProtKB-UniRule"/>
</dbReference>
<dbReference type="FunFam" id="3.40.50.12760:FF:000004">
    <property type="entry name" value="FtsJ-like methyltransferase"/>
    <property type="match status" value="1"/>
</dbReference>
<dbReference type="InterPro" id="IPR029063">
    <property type="entry name" value="SAM-dependent_MTases_sf"/>
</dbReference>
<feature type="domain" description="G-patch" evidence="3">
    <location>
        <begin position="114"/>
        <end position="160"/>
    </location>
</feature>
<dbReference type="InterPro" id="IPR002877">
    <property type="entry name" value="RNA_MeTrfase_FtsJ_dom"/>
</dbReference>
<dbReference type="Pfam" id="PF01728">
    <property type="entry name" value="FtsJ"/>
    <property type="match status" value="1"/>
</dbReference>
<proteinExistence type="predicted"/>
<dbReference type="SMART" id="SM00443">
    <property type="entry name" value="G_patch"/>
    <property type="match status" value="1"/>
</dbReference>
<comment type="function">
    <text evidence="1">S-adenosyl-L-methionine-dependent methyltransferase that mediates RNA cap1 2'-O-ribose methylation to the 5'-cap structure of RNAs. Methylates the ribose of the first nucleotide of a m(7)GpppG-capped mRNA to produce m(7)GpppNmp (cap1).</text>
</comment>
<dbReference type="GO" id="GO:0006370">
    <property type="term" value="P:7-methylguanosine mRNA capping"/>
    <property type="evidence" value="ECO:0007669"/>
    <property type="project" value="UniProtKB-UniRule"/>
</dbReference>
<dbReference type="InterPro" id="IPR050851">
    <property type="entry name" value="mRNA_Cap_2O-Ribose_MeTrfase"/>
</dbReference>
<dbReference type="AlphaFoldDB" id="A0AAD5PMP6"/>
<evidence type="ECO:0000259" key="4">
    <source>
        <dbReference type="PROSITE" id="PS51613"/>
    </source>
</evidence>
<evidence type="ECO:0000256" key="1">
    <source>
        <dbReference type="RuleBase" id="RU368012"/>
    </source>
</evidence>
<evidence type="ECO:0000313" key="6">
    <source>
        <dbReference type="Proteomes" id="UP000820818"/>
    </source>
</evidence>
<dbReference type="GO" id="GO:0003676">
    <property type="term" value="F:nucleic acid binding"/>
    <property type="evidence" value="ECO:0007669"/>
    <property type="project" value="UniProtKB-UniRule"/>
</dbReference>
<feature type="region of interest" description="Disordered" evidence="2">
    <location>
        <begin position="1"/>
        <end position="101"/>
    </location>
</feature>
<dbReference type="GO" id="GO:0016556">
    <property type="term" value="P:mRNA modification"/>
    <property type="evidence" value="ECO:0007669"/>
    <property type="project" value="UniProtKB-UniRule"/>
</dbReference>